<evidence type="ECO:0000313" key="4">
    <source>
        <dbReference type="Proteomes" id="UP000216057"/>
    </source>
</evidence>
<dbReference type="KEGG" id="beu:BE0216_00340"/>
<dbReference type="EMBL" id="CP062938">
    <property type="protein sequence ID" value="QOL31086.1"/>
    <property type="molecule type" value="Genomic_DNA"/>
</dbReference>
<name>A0A261G7Z2_9BIFI</name>
<accession>A0A261G7Z2</accession>
<evidence type="ECO:0000313" key="2">
    <source>
        <dbReference type="EMBL" id="OZG67551.1"/>
    </source>
</evidence>
<keyword evidence="5" id="KW-1185">Reference proteome</keyword>
<reference evidence="3 5" key="2">
    <citation type="submission" date="2020-10" db="EMBL/GenBank/DDBJ databases">
        <title>Genome sequencing of Bifidobacterium eulemuris_DSMZ_100216.</title>
        <authorList>
            <person name="Kim J."/>
        </authorList>
    </citation>
    <scope>NUCLEOTIDE SEQUENCE [LARGE SCALE GENOMIC DNA]</scope>
    <source>
        <strain evidence="3 5">DSM 100216</strain>
    </source>
</reference>
<sequence>MLSINWSDVINVLTSVAPHLIAIGIALIIGIVVTVAVNTRTVRATSVRKLVHGETWLAVLVAVVARRARFPPLPTSEI</sequence>
<evidence type="ECO:0000313" key="5">
    <source>
        <dbReference type="Proteomes" id="UP000593943"/>
    </source>
</evidence>
<dbReference type="Proteomes" id="UP000216057">
    <property type="component" value="Unassembled WGS sequence"/>
</dbReference>
<dbReference type="RefSeq" id="WP_094637167.1">
    <property type="nucleotide sequence ID" value="NZ_CP062938.1"/>
</dbReference>
<evidence type="ECO:0000256" key="1">
    <source>
        <dbReference type="SAM" id="Phobius"/>
    </source>
</evidence>
<keyword evidence="1" id="KW-0472">Membrane</keyword>
<protein>
    <submittedName>
        <fullName evidence="2">Beta-glucosidase</fullName>
    </submittedName>
</protein>
<organism evidence="2 4">
    <name type="scientific">Bifidobacterium eulemuris</name>
    <dbReference type="NCBI Taxonomy" id="1765219"/>
    <lineage>
        <taxon>Bacteria</taxon>
        <taxon>Bacillati</taxon>
        <taxon>Actinomycetota</taxon>
        <taxon>Actinomycetes</taxon>
        <taxon>Bifidobacteriales</taxon>
        <taxon>Bifidobacteriaceae</taxon>
        <taxon>Bifidobacterium</taxon>
    </lineage>
</organism>
<keyword evidence="1" id="KW-1133">Transmembrane helix</keyword>
<evidence type="ECO:0000313" key="3">
    <source>
        <dbReference type="EMBL" id="QOL31086.1"/>
    </source>
</evidence>
<dbReference type="Proteomes" id="UP000593943">
    <property type="component" value="Chromosome"/>
</dbReference>
<feature type="transmembrane region" description="Helical" evidence="1">
    <location>
        <begin position="20"/>
        <end position="39"/>
    </location>
</feature>
<gene>
    <name evidence="3" type="ORF">BE0216_00340</name>
    <name evidence="2" type="ORF">BEUL_1642</name>
</gene>
<dbReference type="AlphaFoldDB" id="A0A261G7Z2"/>
<dbReference type="EMBL" id="MWWZ01000008">
    <property type="protein sequence ID" value="OZG67551.1"/>
    <property type="molecule type" value="Genomic_DNA"/>
</dbReference>
<reference evidence="2 4" key="1">
    <citation type="journal article" date="2017" name="BMC Genomics">
        <title>Comparative genomic and phylogenomic analyses of the Bifidobacteriaceae family.</title>
        <authorList>
            <person name="Lugli G.A."/>
            <person name="Milani C."/>
            <person name="Turroni F."/>
            <person name="Duranti S."/>
            <person name="Mancabelli L."/>
            <person name="Mangifesta M."/>
            <person name="Ferrario C."/>
            <person name="Modesto M."/>
            <person name="Mattarelli P."/>
            <person name="Jiri K."/>
            <person name="van Sinderen D."/>
            <person name="Ventura M."/>
        </authorList>
    </citation>
    <scope>NUCLEOTIDE SEQUENCE [LARGE SCALE GENOMIC DNA]</scope>
    <source>
        <strain evidence="2 4">DSM 100216</strain>
    </source>
</reference>
<proteinExistence type="predicted"/>
<keyword evidence="1" id="KW-0812">Transmembrane</keyword>